<dbReference type="Pfam" id="PF00004">
    <property type="entry name" value="AAA"/>
    <property type="match status" value="1"/>
</dbReference>
<dbReference type="SMART" id="SM00382">
    <property type="entry name" value="AAA"/>
    <property type="match status" value="1"/>
</dbReference>
<reference evidence="4" key="1">
    <citation type="journal article" date="2019" name="Int. J. Syst. Evol. Microbiol.">
        <title>The Global Catalogue of Microorganisms (GCM) 10K type strain sequencing project: providing services to taxonomists for standard genome sequencing and annotation.</title>
        <authorList>
            <consortium name="The Broad Institute Genomics Platform"/>
            <consortium name="The Broad Institute Genome Sequencing Center for Infectious Disease"/>
            <person name="Wu L."/>
            <person name="Ma J."/>
        </authorList>
    </citation>
    <scope>NUCLEOTIDE SEQUENCE [LARGE SCALE GENOMIC DNA]</scope>
    <source>
        <strain evidence="4">CGMCC 4.7304</strain>
    </source>
</reference>
<keyword evidence="3" id="KW-0547">Nucleotide-binding</keyword>
<dbReference type="GO" id="GO:0005524">
    <property type="term" value="F:ATP binding"/>
    <property type="evidence" value="ECO:0007669"/>
    <property type="project" value="UniProtKB-KW"/>
</dbReference>
<dbReference type="InterPro" id="IPR054472">
    <property type="entry name" value="WHD"/>
</dbReference>
<evidence type="ECO:0000256" key="1">
    <source>
        <dbReference type="SAM" id="MobiDB-lite"/>
    </source>
</evidence>
<dbReference type="PANTHER" id="PTHR46411">
    <property type="entry name" value="FAMILY ATPASE, PUTATIVE-RELATED"/>
    <property type="match status" value="1"/>
</dbReference>
<evidence type="ECO:0000259" key="2">
    <source>
        <dbReference type="SMART" id="SM00382"/>
    </source>
</evidence>
<protein>
    <submittedName>
        <fullName evidence="3">ATP-binding protein</fullName>
    </submittedName>
</protein>
<dbReference type="Pfam" id="PF22977">
    <property type="entry name" value="WHD"/>
    <property type="match status" value="1"/>
</dbReference>
<feature type="region of interest" description="Disordered" evidence="1">
    <location>
        <begin position="27"/>
        <end position="46"/>
    </location>
</feature>
<dbReference type="InterPro" id="IPR003593">
    <property type="entry name" value="AAA+_ATPase"/>
</dbReference>
<dbReference type="CDD" id="cd19481">
    <property type="entry name" value="RecA-like_protease"/>
    <property type="match status" value="1"/>
</dbReference>
<feature type="domain" description="AAA+ ATPase" evidence="2">
    <location>
        <begin position="444"/>
        <end position="576"/>
    </location>
</feature>
<name>A0ABW0Z5H9_9ACTN</name>
<comment type="caution">
    <text evidence="3">The sequence shown here is derived from an EMBL/GenBank/DDBJ whole genome shotgun (WGS) entry which is preliminary data.</text>
</comment>
<organism evidence="3 4">
    <name type="scientific">Streptomyces gamaensis</name>
    <dbReference type="NCBI Taxonomy" id="1763542"/>
    <lineage>
        <taxon>Bacteria</taxon>
        <taxon>Bacillati</taxon>
        <taxon>Actinomycetota</taxon>
        <taxon>Actinomycetes</taxon>
        <taxon>Kitasatosporales</taxon>
        <taxon>Streptomycetaceae</taxon>
        <taxon>Streptomyces</taxon>
    </lineage>
</organism>
<dbReference type="RefSeq" id="WP_390317659.1">
    <property type="nucleotide sequence ID" value="NZ_JBHSPB010000011.1"/>
</dbReference>
<dbReference type="PANTHER" id="PTHR46411:SF2">
    <property type="entry name" value="AAA+ ATPASE DOMAIN-CONTAINING PROTEIN"/>
    <property type="match status" value="1"/>
</dbReference>
<feature type="compositionally biased region" description="Basic and acidic residues" evidence="1">
    <location>
        <begin position="170"/>
        <end position="183"/>
    </location>
</feature>
<dbReference type="InterPro" id="IPR027417">
    <property type="entry name" value="P-loop_NTPase"/>
</dbReference>
<dbReference type="Proteomes" id="UP001596083">
    <property type="component" value="Unassembled WGS sequence"/>
</dbReference>
<gene>
    <name evidence="3" type="ORF">ACFP1Z_19090</name>
</gene>
<feature type="region of interest" description="Disordered" evidence="1">
    <location>
        <begin position="170"/>
        <end position="192"/>
    </location>
</feature>
<keyword evidence="3" id="KW-0067">ATP-binding</keyword>
<dbReference type="SUPFAM" id="SSF52540">
    <property type="entry name" value="P-loop containing nucleoside triphosphate hydrolases"/>
    <property type="match status" value="1"/>
</dbReference>
<accession>A0ABW0Z5H9</accession>
<dbReference type="EMBL" id="JBHSPB010000011">
    <property type="protein sequence ID" value="MFC5722274.1"/>
    <property type="molecule type" value="Genomic_DNA"/>
</dbReference>
<dbReference type="InterPro" id="IPR003959">
    <property type="entry name" value="ATPase_AAA_core"/>
</dbReference>
<proteinExistence type="predicted"/>
<evidence type="ECO:0000313" key="4">
    <source>
        <dbReference type="Proteomes" id="UP001596083"/>
    </source>
</evidence>
<sequence>MTQSLFEERLTVAEERLRRLYLRHEGGDAHEAETDPETFPADPYPWPEPERLAELAADGDRLAALAGEFALSERETDLLITCLLPEINPICGTAFRFLSGLPTSRPTVSVALSVHGISVPDAIADGLLREGSRLLADGLVTYGVPEAAFPERVLNVPDRLLDFLVGRDTGRDASRDASRDAGRDTAQTAGSRWLRVLPEHPEDAHGHHHEQARELAVAVADDPHRTRYLRQGIGGEALPAARAALALLGRTPLLLEPDALALGEDTPDRLAERTALEARLLGAAVLVPLPPPGTAAPDRAELLKRVVAVLDEAPLPLLLYGSEAWAAYEWDTLLPAETDLRPADARGPRHRLGAAASAAAERVHRAAALNATTPAPDEVHTAARLRSAAELGALARHITPAVGWQDLVLPEQVRTRLDMLVARIRHREAVFRDWGLRRGGGRGQGTTALFAGESGTGKTMTAEAVAAELGLDLYVVSLPSVVSKYIGETEKNLERIFSAADALDAVVLFDEADSMFAKRGEVKGSNDRHANMQSGYLLQRLEAFNGLAILTTNLRANIDTAFTRRFDEVVHFESPGPEVRAVLWRSLLGEAAEGLPIETIAEAYDLAGGSIRACVESAVFAAVAAERPLTGEDLLRGVETEYGKLGRLFTRAEV</sequence>
<dbReference type="Gene3D" id="3.40.50.300">
    <property type="entry name" value="P-loop containing nucleotide triphosphate hydrolases"/>
    <property type="match status" value="1"/>
</dbReference>
<evidence type="ECO:0000313" key="3">
    <source>
        <dbReference type="EMBL" id="MFC5722274.1"/>
    </source>
</evidence>
<keyword evidence="4" id="KW-1185">Reference proteome</keyword>